<accession>A0A0S2ZKV2</accession>
<dbReference type="KEGG" id="fhw:RN87_02465"/>
<evidence type="ECO:0000313" key="4">
    <source>
        <dbReference type="Proteomes" id="UP000063275"/>
    </source>
</evidence>
<dbReference type="RefSeq" id="WP_060568811.1">
    <property type="nucleotide sequence ID" value="NZ_CP013331.1"/>
</dbReference>
<name>A0A0S2ZKV2_9FUSO</name>
<organism evidence="3">
    <name type="scientific">Fusobacterium hwasookii ChDC F174</name>
    <dbReference type="NCBI Taxonomy" id="1307442"/>
    <lineage>
        <taxon>Bacteria</taxon>
        <taxon>Fusobacteriati</taxon>
        <taxon>Fusobacteriota</taxon>
        <taxon>Fusobacteriia</taxon>
        <taxon>Fusobacteriales</taxon>
        <taxon>Fusobacteriaceae</taxon>
        <taxon>Fusobacterium</taxon>
    </lineage>
</organism>
<dbReference type="NCBIfam" id="NF033175">
    <property type="entry name" value="fuso_auto_Nterm"/>
    <property type="match status" value="1"/>
</dbReference>
<evidence type="ECO:0000313" key="3">
    <source>
        <dbReference type="EMBL" id="ALQ39454.1"/>
    </source>
</evidence>
<dbReference type="InterPro" id="IPR012332">
    <property type="entry name" value="Autotransporter_pectin_lyase_C"/>
</dbReference>
<dbReference type="EMBL" id="CP013331">
    <property type="protein sequence ID" value="ALQ39454.1"/>
    <property type="molecule type" value="Genomic_DNA"/>
</dbReference>
<feature type="domain" description="Autotransporter" evidence="2">
    <location>
        <begin position="2603"/>
        <end position="2887"/>
    </location>
</feature>
<feature type="region of interest" description="Disordered" evidence="1">
    <location>
        <begin position="156"/>
        <end position="180"/>
    </location>
</feature>
<evidence type="ECO:0000256" key="1">
    <source>
        <dbReference type="SAM" id="MobiDB-lite"/>
    </source>
</evidence>
<dbReference type="InterPro" id="IPR053787">
    <property type="entry name" value="Autotransptr-assoc_N"/>
</dbReference>
<dbReference type="Pfam" id="PF03797">
    <property type="entry name" value="Autotransporter"/>
    <property type="match status" value="1"/>
</dbReference>
<dbReference type="Gene3D" id="2.160.20.20">
    <property type="match status" value="1"/>
</dbReference>
<dbReference type="InterPro" id="IPR036709">
    <property type="entry name" value="Autotransporte_beta_dom_sf"/>
</dbReference>
<dbReference type="PROSITE" id="PS51208">
    <property type="entry name" value="AUTOTRANSPORTER"/>
    <property type="match status" value="1"/>
</dbReference>
<reference evidence="3 4" key="1">
    <citation type="submission" date="2015-11" db="EMBL/GenBank/DDBJ databases">
        <authorList>
            <person name="Zhang Y."/>
            <person name="Guo Z."/>
        </authorList>
    </citation>
    <scope>NUCLEOTIDE SEQUENCE [LARGE SCALE GENOMIC DNA]</scope>
    <source>
        <strain evidence="3 4">ChDC F174</strain>
    </source>
</reference>
<evidence type="ECO:0000259" key="2">
    <source>
        <dbReference type="PROSITE" id="PS51208"/>
    </source>
</evidence>
<feature type="compositionally biased region" description="Polar residues" evidence="1">
    <location>
        <begin position="156"/>
        <end position="171"/>
    </location>
</feature>
<protein>
    <recommendedName>
        <fullName evidence="2">Autotransporter domain-containing protein</fullName>
    </recommendedName>
</protein>
<dbReference type="SUPFAM" id="SSF103515">
    <property type="entry name" value="Autotransporter"/>
    <property type="match status" value="1"/>
</dbReference>
<proteinExistence type="predicted"/>
<dbReference type="OrthoDB" id="78031at2"/>
<gene>
    <name evidence="3" type="ORF">RN87_02465</name>
</gene>
<dbReference type="InterPro" id="IPR005546">
    <property type="entry name" value="Autotransporte_beta"/>
</dbReference>
<dbReference type="SMART" id="SM00869">
    <property type="entry name" value="Autotransporter"/>
    <property type="match status" value="1"/>
</dbReference>
<dbReference type="Proteomes" id="UP000063275">
    <property type="component" value="Chromosome"/>
</dbReference>
<sequence>MGNNNLSKVESSLRSIAKRYKSVKYSLGLAILFLMMGVNAFSEEVVQEVPTSEQIALSRENLKGSIGNLQSKIDSARAENAKKLKGLKLELIQLMEQGDQVVKSPWTSWQFGAGYTYNQWSGKYKGLGDRDEKYIYQGVYRSGNWKVKNAMDIAENTGTNRGPITPGNENTSSWKASSSSGTIGGVKIKKDMSIDSATNGNREWGLVNLRNIKEPTNEVEILAKISPKDVKKDKLDIPVTVQAPAQIVAPVVNPDVTKPKEAPVVKLPKASSPEIPNDPTLSVNPTINVMKITQVGNITVNPAAVTPVDFFINPSTYAPESTMRYHSKNYAGAQDGQTFVSTNGNYFFTWGVPNGNTTVNNFNIEVVKDTTRAIVVDEGRNTSGDTFTYNGGTIKLNGTGNAGIDVQGTHMGGYENIYPMTVYNKGTIIGVGSTAATKHAAFAFNNFDSSSDSTRVRLVNDSSGGKIELNTPVSAGMMLRPEITQADNNYQGGLNMQMAENKGEITVNGKNSVGVTIVKNTSTTAHLANNGYLKASTKVIIPVGQLLASRSDEANKSGILNTGIINVQGDDSSGVAILNMIQDVRVNGNINVGTVDPTTLSSNGASSTLANSATGTANKVEGSVGVYTEVATRPVRGRVYTYDPVTKTETITDRYYDDHGRENTNNVTAGTYVDANGITQNRHSGVTIGTETVEVGGTVTLGDFAENSFGLRNNTSTITTKDSATNKATTYRTSGSITLLNGGKVIVKGKKNYGAVSAGDTYQREVKKGAADYPIRVNEIGKVDINNGAEITVTGEQSIGYAMLSGAGTNAGKIIVTGHTNNAASATNYDGSLGFYGKKGTFTNTSTGLIKTSGKLAHAVVLKQAGATVNPEMTFNHYGTIEVASPTTDPGNMGVFSDGYAHANFNNASKVYVGDDSVGIHTSRIDGFNHTFKNLGTLGIKIGARSTFAYLDGNATTTLKEFFNLGNAKVNIEAAMGIESSLVYANNQAKAHLDADYTITQGAANSTIALLAANKSEVKLTSGKKLTTNTQVALAGVDGTTTAGSGSTATNEGAIVSTRAQGAIGIYTKDKGSQGFNKGSITMKGKEAVGIYGKDVTTLENSTATSSIKLEAEESIGMYGEVSAINNATSFTVKNNGVIELTKNKSVGIYLKNASTKTPDPTVDLIAENNKEINITGGQESIGIFAPKSKVSKVGKVTMANTVKKSIATYISGGASITDTASAEIDLGTSGTNIAYYVKNKDTSLGASADLGKVTGYGIGVYLTGTSSTDKGTLAANAPEFNFKKSGASGNGIIGLYVKGDTDISAYTKTITVGDRVGTEQNPINATGIFVEAQGTSTNPYSIKAKIKSGKNSVGIFSNPGANKSYIKYTGAQMDLGEGATGFYVNGKTELDTTAATTTINLAGGVVAYVTENSEFVGGKSIVNLSKSGIGVYGERGANVQVGSWTFNNNGNAAEEVRLKEGQAPITTNKTLKPKMVLTHVINGETYIASGKSVTSVDDGKYKSEENIGLMAQGIKNPTAPGSITWTDANYEIINSGTIDFRTSKNSTAIYAESARAKNDGHIKLGQGSTGIYGIYREDSPKLKIGGVEVANKLEIETTANSNINLGKKSTGMYLVNAQKLTTAAGGKIESATGSTNNVGIYAINGKVDVKGTAAEKTEANAYNGNGNNFNILNMDNKANITLGDGSVGIYTRGKGTAIADRNIVKNDGNITVGKTLTGAPAVAIYAENTQLTNGATATPNIVVGEKGLAFYGKNSEIIAKGTVNYNNKGILAFLEKSKFTSYYGNLTAHQNTILFVKNSIANMNGAGAKIDITVPDKAATSDIFAGIYVEGTSQLNGVKKIEIGKNSNGIFMKDAVFTSSTEDIISTKEGAKGLLAINSNLTNDSKITLSGNKSIGIYSDANNTKTVTNNGKLTLSGKQTLGVFLKGSQTFINTADINIADTTSIVPAEKTVGIYTKDGTSTIKHNSGNIEVGHKSIGIFSTTNSGVEMNGGKIHVKDEAIGFYKQNGTLLLKGQINVDPHTATAKNSEPVGVYAINGANVTDSASNITVGAKSYGFIFDNDSALTNRYTSTGTGNVTLGNDSVFLYSNGKAVLTNNRNISSASERLIGFYIKGNSTAKGDFTNNATIDFTNTKGSIGIYAPGGKATNSGRVLVGKTDDIDPITGKAYTDTSKIVYGIGMAADNGGHIINNREIRIFGEKSIGMYGKGVGTTVTNNGTIYLDGSKATATNKIQSMTGVYVDDGATFVNNGIIRTADAYAGKDVSGKHVVNENVTGMTGVAVMNGSTLINNASGKILIDANSSTGVVIRGKVDANGNVVRYAVIKNYGEIKVRGKGTTGISYKDISAEDLRQLEALVNSKLTSDPQGQELKGAAGTNKGYEGVVITVKDGKPSFTRGGKAVSDKEVAKITEIIGKATSNLGISDVGFYVDTLGKTKPIDIDGTVPPINSQLIIGTEYSTLTNKKEWFVTDNAIKPFLQQIQGKNFKLTSLAGSLTWIATPVLDNNGQMKGVAMSKLPYTAFVEKSENAWNFADGLEQRYGMNALDSREKKVFNLLNTIGKNEQAVLVQAYDEMMGHQYANTQQRINATGVILDREFKNLRAEENASKNSNKVKTFGTKGEYKTDTAGVIDYKYNAYGAAYVHENEDIKLGRGTGWYTGIVHNTFKFKDIGNSKEEQLQAKVGLFKSVPFDDNNSLNWTVSGDIFAGYNKMHRKFLVVNEVFNAKAKYHVYGIGVKNELSKEFRLSEDFSARAYGALKLEYGRVSKIREKTGEVRLEVKNNNYISVKPEIGTELAYRHYFGAKTLSTSIGVAYENELGKLANGKNKAKVADTSAGHFNIRGEKEDRRGNVKFDLNVGVDNQRVGLTGNVGYDTKGNAVRGGVGLRVIF</sequence>